<dbReference type="RefSeq" id="WP_066776986.1">
    <property type="nucleotide sequence ID" value="NZ_BMIP01000005.1"/>
</dbReference>
<reference evidence="2" key="1">
    <citation type="journal article" date="2014" name="Int. J. Syst. Evol. Microbiol.">
        <title>Complete genome sequence of Corynebacterium casei LMG S-19264T (=DSM 44701T), isolated from a smear-ripened cheese.</title>
        <authorList>
            <consortium name="US DOE Joint Genome Institute (JGI-PGF)"/>
            <person name="Walter F."/>
            <person name="Albersmeier A."/>
            <person name="Kalinowski J."/>
            <person name="Ruckert C."/>
        </authorList>
    </citation>
    <scope>NUCLEOTIDE SEQUENCE</scope>
    <source>
        <strain evidence="2">CGMCC 1.15360</strain>
    </source>
</reference>
<evidence type="ECO:0000313" key="3">
    <source>
        <dbReference type="Proteomes" id="UP000612349"/>
    </source>
</evidence>
<keyword evidence="3" id="KW-1185">Reference proteome</keyword>
<feature type="region of interest" description="Disordered" evidence="1">
    <location>
        <begin position="1"/>
        <end position="22"/>
    </location>
</feature>
<dbReference type="Proteomes" id="UP000612349">
    <property type="component" value="Unassembled WGS sequence"/>
</dbReference>
<proteinExistence type="predicted"/>
<protein>
    <submittedName>
        <fullName evidence="2">Uncharacterized protein</fullName>
    </submittedName>
</protein>
<gene>
    <name evidence="2" type="ORF">GCM10010990_24830</name>
</gene>
<reference evidence="2" key="2">
    <citation type="submission" date="2020-09" db="EMBL/GenBank/DDBJ databases">
        <authorList>
            <person name="Sun Q."/>
            <person name="Zhou Y."/>
        </authorList>
    </citation>
    <scope>NUCLEOTIDE SEQUENCE</scope>
    <source>
        <strain evidence="2">CGMCC 1.15360</strain>
    </source>
</reference>
<organism evidence="2 3">
    <name type="scientific">Croceicoccus mobilis</name>
    <dbReference type="NCBI Taxonomy" id="1703339"/>
    <lineage>
        <taxon>Bacteria</taxon>
        <taxon>Pseudomonadati</taxon>
        <taxon>Pseudomonadota</taxon>
        <taxon>Alphaproteobacteria</taxon>
        <taxon>Sphingomonadales</taxon>
        <taxon>Erythrobacteraceae</taxon>
        <taxon>Croceicoccus</taxon>
    </lineage>
</organism>
<sequence length="103" mass="11220">MTGNAVQSSGQIEPFPKNAPTRAMSENLGQLRDMLRSEFPEAAAVTLSFDGTLKAHIDVRKSEEVMLIEARLASLAGGAFTNIRRGPANHSAFLHRVSTQIQR</sequence>
<accession>A0A916Z3E3</accession>
<name>A0A916Z3E3_9SPHN</name>
<dbReference type="AlphaFoldDB" id="A0A916Z3E3"/>
<comment type="caution">
    <text evidence="2">The sequence shown here is derived from an EMBL/GenBank/DDBJ whole genome shotgun (WGS) entry which is preliminary data.</text>
</comment>
<evidence type="ECO:0000256" key="1">
    <source>
        <dbReference type="SAM" id="MobiDB-lite"/>
    </source>
</evidence>
<dbReference type="EMBL" id="BMIP01000005">
    <property type="protein sequence ID" value="GGD74202.1"/>
    <property type="molecule type" value="Genomic_DNA"/>
</dbReference>
<evidence type="ECO:0000313" key="2">
    <source>
        <dbReference type="EMBL" id="GGD74202.1"/>
    </source>
</evidence>
<dbReference type="OrthoDB" id="7506278at2"/>
<feature type="compositionally biased region" description="Polar residues" evidence="1">
    <location>
        <begin position="1"/>
        <end position="11"/>
    </location>
</feature>